<name>A0ABT5ZLP2_9ACTN</name>
<evidence type="ECO:0000313" key="3">
    <source>
        <dbReference type="EMBL" id="MDF3290744.1"/>
    </source>
</evidence>
<dbReference type="EMBL" id="JARJBC010000009">
    <property type="protein sequence ID" value="MDF3290744.1"/>
    <property type="molecule type" value="Genomic_DNA"/>
</dbReference>
<feature type="region of interest" description="Disordered" evidence="2">
    <location>
        <begin position="173"/>
        <end position="196"/>
    </location>
</feature>
<feature type="compositionally biased region" description="Polar residues" evidence="2">
    <location>
        <begin position="181"/>
        <end position="196"/>
    </location>
</feature>
<feature type="region of interest" description="Disordered" evidence="2">
    <location>
        <begin position="91"/>
        <end position="126"/>
    </location>
</feature>
<keyword evidence="4" id="KW-1185">Reference proteome</keyword>
<dbReference type="RefSeq" id="WP_276094127.1">
    <property type="nucleotide sequence ID" value="NZ_JARJBC010000009.1"/>
</dbReference>
<reference evidence="3 4" key="1">
    <citation type="submission" date="2023-03" db="EMBL/GenBank/DDBJ databases">
        <title>Draft genome sequence of Streptomyces sp. RB6PN23 isolated from peat swamp forest in Thailand.</title>
        <authorList>
            <person name="Klaysubun C."/>
            <person name="Duangmal K."/>
        </authorList>
    </citation>
    <scope>NUCLEOTIDE SEQUENCE [LARGE SCALE GENOMIC DNA]</scope>
    <source>
        <strain evidence="3 4">RB6PN23</strain>
    </source>
</reference>
<feature type="coiled-coil region" evidence="1">
    <location>
        <begin position="141"/>
        <end position="168"/>
    </location>
</feature>
<protein>
    <submittedName>
        <fullName evidence="3">Uncharacterized protein</fullName>
    </submittedName>
</protein>
<comment type="caution">
    <text evidence="3">The sequence shown here is derived from an EMBL/GenBank/DDBJ whole genome shotgun (WGS) entry which is preliminary data.</text>
</comment>
<organism evidence="3 4">
    <name type="scientific">Streptomyces silvisoli</name>
    <dbReference type="NCBI Taxonomy" id="3034235"/>
    <lineage>
        <taxon>Bacteria</taxon>
        <taxon>Bacillati</taxon>
        <taxon>Actinomycetota</taxon>
        <taxon>Actinomycetes</taxon>
        <taxon>Kitasatosporales</taxon>
        <taxon>Streptomycetaceae</taxon>
        <taxon>Streptomyces</taxon>
    </lineage>
</organism>
<evidence type="ECO:0000256" key="2">
    <source>
        <dbReference type="SAM" id="MobiDB-lite"/>
    </source>
</evidence>
<gene>
    <name evidence="3" type="ORF">P3G67_16130</name>
</gene>
<sequence length="249" mass="27039">MDLIPAAVRDALSDDELQARLEHAAHLNAAGAKLPDLRDAQGYFDLAHQVLTAMPAAELRRKVRAINRTADGMTTPNEASAHRSAAFRLAADNPQPPGYEVDSTSSQEAKPQASTTAKRAPASDSNGGMIYKGAPVVDIVKATVSQAVAQQKRRINALQDEIARVRNVPIPGAPVPVNAHESAQQSSPPPRESSNAAWYKREFARLDLEEKAASYKQMSDSLIYTDRELAATYKQMAAEAHEKLQRGDY</sequence>
<keyword evidence="1" id="KW-0175">Coiled coil</keyword>
<accession>A0ABT5ZLP2</accession>
<evidence type="ECO:0000313" key="4">
    <source>
        <dbReference type="Proteomes" id="UP001216579"/>
    </source>
</evidence>
<proteinExistence type="predicted"/>
<feature type="compositionally biased region" description="Polar residues" evidence="2">
    <location>
        <begin position="102"/>
        <end position="117"/>
    </location>
</feature>
<evidence type="ECO:0000256" key="1">
    <source>
        <dbReference type="SAM" id="Coils"/>
    </source>
</evidence>
<dbReference type="Proteomes" id="UP001216579">
    <property type="component" value="Unassembled WGS sequence"/>
</dbReference>